<evidence type="ECO:0000313" key="1">
    <source>
        <dbReference type="EMBL" id="TFY54660.1"/>
    </source>
</evidence>
<organism evidence="1 2">
    <name type="scientific">Rhodofomes roseus</name>
    <dbReference type="NCBI Taxonomy" id="34475"/>
    <lineage>
        <taxon>Eukaryota</taxon>
        <taxon>Fungi</taxon>
        <taxon>Dikarya</taxon>
        <taxon>Basidiomycota</taxon>
        <taxon>Agaricomycotina</taxon>
        <taxon>Agaricomycetes</taxon>
        <taxon>Polyporales</taxon>
        <taxon>Rhodofomes</taxon>
    </lineage>
</organism>
<protein>
    <submittedName>
        <fullName evidence="1">Uncharacterized protein</fullName>
    </submittedName>
</protein>
<evidence type="ECO:0000313" key="2">
    <source>
        <dbReference type="Proteomes" id="UP000298390"/>
    </source>
</evidence>
<dbReference type="Proteomes" id="UP000298390">
    <property type="component" value="Unassembled WGS sequence"/>
</dbReference>
<dbReference type="EMBL" id="SEKV01000673">
    <property type="protein sequence ID" value="TFY54660.1"/>
    <property type="molecule type" value="Genomic_DNA"/>
</dbReference>
<reference evidence="1 2" key="1">
    <citation type="submission" date="2019-01" db="EMBL/GenBank/DDBJ databases">
        <title>Genome sequencing of the rare red list fungi Fomitopsis rosea.</title>
        <authorList>
            <person name="Buettner E."/>
            <person name="Kellner H."/>
        </authorList>
    </citation>
    <scope>NUCLEOTIDE SEQUENCE [LARGE SCALE GENOMIC DNA]</scope>
    <source>
        <strain evidence="1 2">DSM 105464</strain>
    </source>
</reference>
<comment type="caution">
    <text evidence="1">The sequence shown here is derived from an EMBL/GenBank/DDBJ whole genome shotgun (WGS) entry which is preliminary data.</text>
</comment>
<accession>A0A4Y9XX19</accession>
<name>A0A4Y9XX19_9APHY</name>
<proteinExistence type="predicted"/>
<dbReference type="AlphaFoldDB" id="A0A4Y9XX19"/>
<gene>
    <name evidence="1" type="ORF">EVJ58_g8725</name>
</gene>
<sequence>MPNHSSLDVSQAPWARWFTVKTDESSNDRNKQYLMMLYIGTASFEDIPLYVSDEEDGGLRRKKTRILFFRLPSNQFVLLFKEDDFDSQGCVGFHPLIVVPEKVLHICRGTYRKLYVWQQYGSSLTIFFDNRQDLWGLIRCISIARDYSSRAESNAGMATVQDEIEVLQARLKHMEETAFEAVLEASVSTD</sequence>